<reference evidence="1" key="1">
    <citation type="submission" date="2014-12" db="EMBL/GenBank/DDBJ databases">
        <title>Parallel Evolution in Life History Adaptation Evident in the Tissue-Specific Poeciliopsis prolifica transcriptome.</title>
        <authorList>
            <person name="Jue N.K."/>
            <person name="Foley R.J."/>
            <person name="Obergfell C."/>
            <person name="Reznick D.N."/>
            <person name="O'Neill R.J."/>
            <person name="O'Neill M.J."/>
        </authorList>
    </citation>
    <scope>NUCLEOTIDE SEQUENCE</scope>
</reference>
<dbReference type="AlphaFoldDB" id="A0A0S7EQU9"/>
<sequence>MLNCSSPKTDINGIMKQHCCDHMLKAECRKGSSALKRQTPISQYQMRLLWTVNFLKCICFSYLQQLSLGCAVQCRYVLQNTQQKNNTSNDFSPGCTPVWHENNKMTTN</sequence>
<gene>
    <name evidence="1" type="primary">PPUP8014</name>
</gene>
<organism evidence="1">
    <name type="scientific">Poeciliopsis prolifica</name>
    <name type="common">blackstripe livebearer</name>
    <dbReference type="NCBI Taxonomy" id="188132"/>
    <lineage>
        <taxon>Eukaryota</taxon>
        <taxon>Metazoa</taxon>
        <taxon>Chordata</taxon>
        <taxon>Craniata</taxon>
        <taxon>Vertebrata</taxon>
        <taxon>Euteleostomi</taxon>
        <taxon>Actinopterygii</taxon>
        <taxon>Neopterygii</taxon>
        <taxon>Teleostei</taxon>
        <taxon>Neoteleostei</taxon>
        <taxon>Acanthomorphata</taxon>
        <taxon>Ovalentaria</taxon>
        <taxon>Atherinomorphae</taxon>
        <taxon>Cyprinodontiformes</taxon>
        <taxon>Poeciliidae</taxon>
        <taxon>Poeciliinae</taxon>
        <taxon>Poeciliopsis</taxon>
    </lineage>
</organism>
<evidence type="ECO:0000313" key="1">
    <source>
        <dbReference type="EMBL" id="JAO06168.1"/>
    </source>
</evidence>
<proteinExistence type="predicted"/>
<accession>A0A0S7EQU9</accession>
<name>A0A0S7EQU9_9TELE</name>
<dbReference type="EMBL" id="GBYX01475508">
    <property type="protein sequence ID" value="JAO06168.1"/>
    <property type="molecule type" value="Transcribed_RNA"/>
</dbReference>
<protein>
    <submittedName>
        <fullName evidence="1">PPUP8014</fullName>
    </submittedName>
</protein>